<proteinExistence type="predicted"/>
<gene>
    <name evidence="1" type="ORF">FPQ13_01280</name>
</gene>
<evidence type="ECO:0000313" key="2">
    <source>
        <dbReference type="Proteomes" id="UP000316425"/>
    </source>
</evidence>
<dbReference type="EMBL" id="VMHE01000001">
    <property type="protein sequence ID" value="TSJ67726.1"/>
    <property type="molecule type" value="Genomic_DNA"/>
</dbReference>
<dbReference type="RefSeq" id="WP_144087485.1">
    <property type="nucleotide sequence ID" value="NZ_VMHE01000001.1"/>
</dbReference>
<dbReference type="Gene3D" id="3.40.190.10">
    <property type="entry name" value="Periplasmic binding protein-like II"/>
    <property type="match status" value="1"/>
</dbReference>
<reference evidence="1 2" key="1">
    <citation type="submission" date="2019-07" db="EMBL/GenBank/DDBJ databases">
        <title>Allobacillus sp. nov. SKP isolated from shrimp paste of Euphausiacea.</title>
        <authorList>
            <person name="Kanchanasin P."/>
            <person name="Tanasupawat S."/>
            <person name="Shi W."/>
            <person name="Wu L."/>
            <person name="Ma J."/>
        </authorList>
    </citation>
    <scope>NUCLEOTIDE SEQUENCE [LARGE SCALE GENOMIC DNA]</scope>
    <source>
        <strain evidence="1 2">SKP4-8</strain>
    </source>
</reference>
<sequence>MVENLEDALQIILDNQDEANFSLDKEVEMGSMSILLPKMKSESGSGTENTRSWEETADWLKKNELIDDIPDMNKLNVNIVS</sequence>
<name>A0A556PTK1_9BACI</name>
<evidence type="ECO:0000313" key="1">
    <source>
        <dbReference type="EMBL" id="TSJ67726.1"/>
    </source>
</evidence>
<dbReference type="AlphaFoldDB" id="A0A556PTK1"/>
<dbReference type="Proteomes" id="UP000316425">
    <property type="component" value="Unassembled WGS sequence"/>
</dbReference>
<dbReference type="OrthoDB" id="9815602at2"/>
<keyword evidence="2" id="KW-1185">Reference proteome</keyword>
<comment type="caution">
    <text evidence="1">The sequence shown here is derived from an EMBL/GenBank/DDBJ whole genome shotgun (WGS) entry which is preliminary data.</text>
</comment>
<accession>A0A556PTK1</accession>
<organism evidence="1 2">
    <name type="scientific">Allobacillus salarius</name>
    <dbReference type="NCBI Taxonomy" id="1955272"/>
    <lineage>
        <taxon>Bacteria</taxon>
        <taxon>Bacillati</taxon>
        <taxon>Bacillota</taxon>
        <taxon>Bacilli</taxon>
        <taxon>Bacillales</taxon>
        <taxon>Bacillaceae</taxon>
        <taxon>Allobacillus</taxon>
    </lineage>
</organism>
<protein>
    <submittedName>
        <fullName evidence="1">Uncharacterized protein</fullName>
    </submittedName>
</protein>